<comment type="similarity">
    <text evidence="1">Belongs to the glycosyl hydrolase 16 family.</text>
</comment>
<evidence type="ECO:0000256" key="1">
    <source>
        <dbReference type="ARBA" id="ARBA00006865"/>
    </source>
</evidence>
<feature type="region of interest" description="Disordered" evidence="2">
    <location>
        <begin position="1"/>
        <end position="20"/>
    </location>
</feature>
<sequence>MRYNHKTPVSDAQRRDNTPSVKRSLGLSAALAGILAFSAGTAQAQQCQNLVWSDEFDGSQLDTSAWDIQEGDGCQYGICGWGNNELQSYSANNLDVSNGTLKITARKERVKALNYTSGRIRTANMPASGQWTNGRFEARLKLPEGQGLWPAFWMLPTDPDVGWPMSGEIDILESTGQASMLAHGTIHYGEPWPDNSFTGAHILSQPAKWSDDFHTYAVEWTPFEMRWYVDDILYSTISSSDLEDSSWWTFENYQYHFLLNLAVGGTWGGTPDDSIFPVTMEVDYVRVYDQGQPAIDGPHIVAPNEQATYELTGEIGTDSTYTWSVPAGATLSGQGTATAQVDYTGATSGDLSVEVSNSCGTHTLNIPVFIEPDHGVETVLDDFDGNSALTYTSYTGTFDTTGGVLTYTRDGASQWDVIATTTNALPDVAPFLSGDKAFVMDINNTDPSLVGKQILVQLENTATATPDNYPTGRHSKYEAFVEHSNGAQTLRFRLADRIDGETTNTDVDSVIFLIDPDAFTSDTYVIDNIAILGAGGSTGGDGGSGDEQASSVVVSSVSTGTESAGRGQKFGTATVTIADDLGNPVSGATVTGDFSGTWSETQSATTDANGVASFITSTTASGGVTVNFCVSDITDTTLTFDSANSTGTCQ</sequence>
<protein>
    <submittedName>
        <fullName evidence="5">Beta-glucanase (GH16 family)</fullName>
    </submittedName>
</protein>
<dbReference type="InterPro" id="IPR045829">
    <property type="entry name" value="PKD_6"/>
</dbReference>
<dbReference type="InterPro" id="IPR013783">
    <property type="entry name" value="Ig-like_fold"/>
</dbReference>
<dbReference type="AlphaFoldDB" id="A0A3N1NWU4"/>
<keyword evidence="3" id="KW-0732">Signal</keyword>
<dbReference type="Gene3D" id="2.60.40.10">
    <property type="entry name" value="Immunoglobulins"/>
    <property type="match status" value="1"/>
</dbReference>
<comment type="caution">
    <text evidence="5">The sequence shown here is derived from an EMBL/GenBank/DDBJ whole genome shotgun (WGS) entry which is preliminary data.</text>
</comment>
<dbReference type="GO" id="GO:0005975">
    <property type="term" value="P:carbohydrate metabolic process"/>
    <property type="evidence" value="ECO:0007669"/>
    <property type="project" value="InterPro"/>
</dbReference>
<dbReference type="EMBL" id="RJUK01000001">
    <property type="protein sequence ID" value="ROQ19457.1"/>
    <property type="molecule type" value="Genomic_DNA"/>
</dbReference>
<evidence type="ECO:0000259" key="4">
    <source>
        <dbReference type="PROSITE" id="PS51762"/>
    </source>
</evidence>
<gene>
    <name evidence="5" type="ORF">EDC38_0039</name>
</gene>
<dbReference type="Pfam" id="PF00722">
    <property type="entry name" value="Glyco_hydro_16"/>
    <property type="match status" value="1"/>
</dbReference>
<dbReference type="InterPro" id="IPR000757">
    <property type="entry name" value="Beta-glucanase-like"/>
</dbReference>
<accession>A0A3N1NWU4</accession>
<reference evidence="5 6" key="1">
    <citation type="submission" date="2018-11" db="EMBL/GenBank/DDBJ databases">
        <title>Genomic Encyclopedia of Type Strains, Phase IV (KMG-IV): sequencing the most valuable type-strain genomes for metagenomic binning, comparative biology and taxonomic classification.</title>
        <authorList>
            <person name="Goeker M."/>
        </authorList>
    </citation>
    <scope>NUCLEOTIDE SEQUENCE [LARGE SCALE GENOMIC DNA]</scope>
    <source>
        <strain evidence="5 6">DSM 16974</strain>
    </source>
</reference>
<name>A0A3N1NWU4_9GAMM</name>
<keyword evidence="6" id="KW-1185">Reference proteome</keyword>
<dbReference type="Proteomes" id="UP000273643">
    <property type="component" value="Unassembled WGS sequence"/>
</dbReference>
<evidence type="ECO:0000256" key="3">
    <source>
        <dbReference type="SAM" id="SignalP"/>
    </source>
</evidence>
<dbReference type="Gene3D" id="2.60.120.200">
    <property type="match status" value="1"/>
</dbReference>
<dbReference type="CDD" id="cd08023">
    <property type="entry name" value="GH16_laminarinase_like"/>
    <property type="match status" value="1"/>
</dbReference>
<evidence type="ECO:0000313" key="6">
    <source>
        <dbReference type="Proteomes" id="UP000273643"/>
    </source>
</evidence>
<dbReference type="RefSeq" id="WP_123636815.1">
    <property type="nucleotide sequence ID" value="NZ_JBHYFO010000037.1"/>
</dbReference>
<dbReference type="SUPFAM" id="SSF49373">
    <property type="entry name" value="Invasin/intimin cell-adhesion fragments"/>
    <property type="match status" value="1"/>
</dbReference>
<feature type="signal peptide" evidence="3">
    <location>
        <begin position="1"/>
        <end position="44"/>
    </location>
</feature>
<dbReference type="OrthoDB" id="9809583at2"/>
<organism evidence="5 6">
    <name type="scientific">Marinimicrobium koreense</name>
    <dbReference type="NCBI Taxonomy" id="306545"/>
    <lineage>
        <taxon>Bacteria</taxon>
        <taxon>Pseudomonadati</taxon>
        <taxon>Pseudomonadota</taxon>
        <taxon>Gammaproteobacteria</taxon>
        <taxon>Cellvibrionales</taxon>
        <taxon>Cellvibrionaceae</taxon>
        <taxon>Marinimicrobium</taxon>
    </lineage>
</organism>
<dbReference type="PROSITE" id="PS51762">
    <property type="entry name" value="GH16_2"/>
    <property type="match status" value="1"/>
</dbReference>
<feature type="chain" id="PRO_5018115354" evidence="3">
    <location>
        <begin position="45"/>
        <end position="650"/>
    </location>
</feature>
<feature type="domain" description="GH16" evidence="4">
    <location>
        <begin position="35"/>
        <end position="293"/>
    </location>
</feature>
<dbReference type="Pfam" id="PF19408">
    <property type="entry name" value="PKD_6"/>
    <property type="match status" value="1"/>
</dbReference>
<dbReference type="PANTHER" id="PTHR10963">
    <property type="entry name" value="GLYCOSYL HYDROLASE-RELATED"/>
    <property type="match status" value="1"/>
</dbReference>
<dbReference type="InterPro" id="IPR008964">
    <property type="entry name" value="Invasin/intimin_cell_adhesion"/>
</dbReference>
<proteinExistence type="inferred from homology"/>
<evidence type="ECO:0000313" key="5">
    <source>
        <dbReference type="EMBL" id="ROQ19457.1"/>
    </source>
</evidence>
<evidence type="ECO:0000256" key="2">
    <source>
        <dbReference type="SAM" id="MobiDB-lite"/>
    </source>
</evidence>
<dbReference type="SUPFAM" id="SSF49899">
    <property type="entry name" value="Concanavalin A-like lectins/glucanases"/>
    <property type="match status" value="1"/>
</dbReference>
<dbReference type="PANTHER" id="PTHR10963:SF55">
    <property type="entry name" value="GLYCOSIDE HYDROLASE FAMILY 16 PROTEIN"/>
    <property type="match status" value="1"/>
</dbReference>
<dbReference type="InterPro" id="IPR050546">
    <property type="entry name" value="Glycosyl_Hydrlase_16"/>
</dbReference>
<dbReference type="InterPro" id="IPR013320">
    <property type="entry name" value="ConA-like_dom_sf"/>
</dbReference>
<dbReference type="GO" id="GO:0004553">
    <property type="term" value="F:hydrolase activity, hydrolyzing O-glycosyl compounds"/>
    <property type="evidence" value="ECO:0007669"/>
    <property type="project" value="InterPro"/>
</dbReference>